<dbReference type="AlphaFoldDB" id="A0A5C5YEQ8"/>
<organism evidence="3 4">
    <name type="scientific">Allorhodopirellula solitaria</name>
    <dbReference type="NCBI Taxonomy" id="2527987"/>
    <lineage>
        <taxon>Bacteria</taxon>
        <taxon>Pseudomonadati</taxon>
        <taxon>Planctomycetota</taxon>
        <taxon>Planctomycetia</taxon>
        <taxon>Pirellulales</taxon>
        <taxon>Pirellulaceae</taxon>
        <taxon>Allorhodopirellula</taxon>
    </lineage>
</organism>
<feature type="transmembrane region" description="Helical" evidence="2">
    <location>
        <begin position="370"/>
        <end position="388"/>
    </location>
</feature>
<comment type="caution">
    <text evidence="3">The sequence shown here is derived from an EMBL/GenBank/DDBJ whole genome shotgun (WGS) entry which is preliminary data.</text>
</comment>
<dbReference type="Proteomes" id="UP000318053">
    <property type="component" value="Unassembled WGS sequence"/>
</dbReference>
<keyword evidence="2" id="KW-1133">Transmembrane helix</keyword>
<gene>
    <name evidence="3" type="ORF">CA85_11240</name>
</gene>
<evidence type="ECO:0000313" key="4">
    <source>
        <dbReference type="Proteomes" id="UP000318053"/>
    </source>
</evidence>
<feature type="region of interest" description="Disordered" evidence="1">
    <location>
        <begin position="90"/>
        <end position="137"/>
    </location>
</feature>
<accession>A0A5C5YEQ8</accession>
<keyword evidence="2" id="KW-0472">Membrane</keyword>
<feature type="compositionally biased region" description="Low complexity" evidence="1">
    <location>
        <begin position="105"/>
        <end position="124"/>
    </location>
</feature>
<sequence length="393" mass="43659">MKSSRLIRTMLGTFAITLIAQTGFAQRIPFSGNRFDTAPILSEEGFLFVDGQYLAPPYKIELNEDEISINGRAFTADAFDLSSGHDRGNWNRSGASFGRRGGGPRPAEGGWSSGNRGNRNSPGSTTPANRQADNERAGSAANAFALRQFHQQFDLLHQGVLMILRSGAKPMRLGSMDDSHTLLKQLVALSERPTSVAEIPYTVYGMEDRETWRLLVEQFQPTAVFVERASQHIDEYTQAVNQIDAQVASVQWNESISYPLTMVALILVVVGLGHLMASAHTIFSVAIDRQETSELSKNVVWLLVIMASMSMIDLVWTVMAHSAGSMRELNPLGSKLIDDTSQLIAFKLIVTGVSISLFFWLRRLPLTRKATWWCCLTMTLLTVRWLSFHSMLV</sequence>
<keyword evidence="4" id="KW-1185">Reference proteome</keyword>
<reference evidence="3 4" key="1">
    <citation type="submission" date="2019-02" db="EMBL/GenBank/DDBJ databases">
        <title>Deep-cultivation of Planctomycetes and their phenomic and genomic characterization uncovers novel biology.</title>
        <authorList>
            <person name="Wiegand S."/>
            <person name="Jogler M."/>
            <person name="Boedeker C."/>
            <person name="Pinto D."/>
            <person name="Vollmers J."/>
            <person name="Rivas-Marin E."/>
            <person name="Kohn T."/>
            <person name="Peeters S.H."/>
            <person name="Heuer A."/>
            <person name="Rast P."/>
            <person name="Oberbeckmann S."/>
            <person name="Bunk B."/>
            <person name="Jeske O."/>
            <person name="Meyerdierks A."/>
            <person name="Storesund J.E."/>
            <person name="Kallscheuer N."/>
            <person name="Luecker S."/>
            <person name="Lage O.M."/>
            <person name="Pohl T."/>
            <person name="Merkel B.J."/>
            <person name="Hornburger P."/>
            <person name="Mueller R.-W."/>
            <person name="Bruemmer F."/>
            <person name="Labrenz M."/>
            <person name="Spormann A.M."/>
            <person name="Op Den Camp H."/>
            <person name="Overmann J."/>
            <person name="Amann R."/>
            <person name="Jetten M.S.M."/>
            <person name="Mascher T."/>
            <person name="Medema M.H."/>
            <person name="Devos D.P."/>
            <person name="Kaster A.-K."/>
            <person name="Ovreas L."/>
            <person name="Rohde M."/>
            <person name="Galperin M.Y."/>
            <person name="Jogler C."/>
        </authorList>
    </citation>
    <scope>NUCLEOTIDE SEQUENCE [LARGE SCALE GENOMIC DNA]</scope>
    <source>
        <strain evidence="3 4">CA85</strain>
    </source>
</reference>
<feature type="transmembrane region" description="Helical" evidence="2">
    <location>
        <begin position="343"/>
        <end position="361"/>
    </location>
</feature>
<name>A0A5C5YEQ8_9BACT</name>
<dbReference type="EMBL" id="SJPK01000002">
    <property type="protein sequence ID" value="TWT74237.1"/>
    <property type="molecule type" value="Genomic_DNA"/>
</dbReference>
<feature type="transmembrane region" description="Helical" evidence="2">
    <location>
        <begin position="299"/>
        <end position="323"/>
    </location>
</feature>
<dbReference type="RefSeq" id="WP_146390248.1">
    <property type="nucleotide sequence ID" value="NZ_SJPK01000002.1"/>
</dbReference>
<protein>
    <submittedName>
        <fullName evidence="3">Uncharacterized protein</fullName>
    </submittedName>
</protein>
<evidence type="ECO:0000256" key="2">
    <source>
        <dbReference type="SAM" id="Phobius"/>
    </source>
</evidence>
<evidence type="ECO:0000256" key="1">
    <source>
        <dbReference type="SAM" id="MobiDB-lite"/>
    </source>
</evidence>
<keyword evidence="2" id="KW-0812">Transmembrane</keyword>
<dbReference type="OrthoDB" id="278234at2"/>
<evidence type="ECO:0000313" key="3">
    <source>
        <dbReference type="EMBL" id="TWT74237.1"/>
    </source>
</evidence>
<proteinExistence type="predicted"/>
<feature type="transmembrane region" description="Helical" evidence="2">
    <location>
        <begin position="262"/>
        <end position="287"/>
    </location>
</feature>